<dbReference type="Gene3D" id="1.25.40.20">
    <property type="entry name" value="Ankyrin repeat-containing domain"/>
    <property type="match status" value="1"/>
</dbReference>
<accession>A0A3G5A243</accession>
<evidence type="ECO:0000313" key="1">
    <source>
        <dbReference type="EMBL" id="AYV81265.1"/>
    </source>
</evidence>
<organism evidence="1">
    <name type="scientific">Harvfovirus sp</name>
    <dbReference type="NCBI Taxonomy" id="2487768"/>
    <lineage>
        <taxon>Viruses</taxon>
        <taxon>Varidnaviria</taxon>
        <taxon>Bamfordvirae</taxon>
        <taxon>Nucleocytoviricota</taxon>
        <taxon>Megaviricetes</taxon>
        <taxon>Imitervirales</taxon>
        <taxon>Mimiviridae</taxon>
        <taxon>Klosneuvirinae</taxon>
    </lineage>
</organism>
<feature type="non-terminal residue" evidence="1">
    <location>
        <position position="584"/>
    </location>
</feature>
<gene>
    <name evidence="1" type="ORF">Harvfovirus24_1</name>
</gene>
<dbReference type="SUPFAM" id="SSF48403">
    <property type="entry name" value="Ankyrin repeat"/>
    <property type="match status" value="1"/>
</dbReference>
<reference evidence="1" key="1">
    <citation type="submission" date="2018-10" db="EMBL/GenBank/DDBJ databases">
        <title>Hidden diversity of soil giant viruses.</title>
        <authorList>
            <person name="Schulz F."/>
            <person name="Alteio L."/>
            <person name="Goudeau D."/>
            <person name="Ryan E.M."/>
            <person name="Malmstrom R.R."/>
            <person name="Blanchard J."/>
            <person name="Woyke T."/>
        </authorList>
    </citation>
    <scope>NUCLEOTIDE SEQUENCE</scope>
    <source>
        <strain evidence="1">HAV1</strain>
    </source>
</reference>
<dbReference type="EMBL" id="MK072266">
    <property type="protein sequence ID" value="AYV81265.1"/>
    <property type="molecule type" value="Genomic_DNA"/>
</dbReference>
<dbReference type="InterPro" id="IPR036770">
    <property type="entry name" value="Ankyrin_rpt-contain_sf"/>
</dbReference>
<name>A0A3G5A243_9VIRU</name>
<protein>
    <submittedName>
        <fullName evidence="1">Ankyrin and ring finger domain protein</fullName>
    </submittedName>
</protein>
<proteinExistence type="predicted"/>
<sequence>MTANNKMYSELLEAFTNPQKTFDNVNGISMDDDMRKWIEGTDTKPCEYENLNFDTIWDLASKIINAIPNELQSEREISAFINEFTAVTTNINTYTITNNLSWEIDLEEKFKWIAMMLATRSCHKVIAYIVKIIKDTEYVLKLQDLHGNNCFIMASNNIPALFELINLFPKKDYINGLTSLNKHNFSALEILTYTGGIVQLLESKIMTFDVCSYVNSYSKMTIMHIAALGDNVGILEFLLNWGKISASLMSSADKNGNTPLLLACTYDLPKHIKAMMSSNLYGSEVISFKNAAGLSPLNLITTPDNANFFLDLLDEKTFQEYKFENFLKNDPIFQKFVHSKLFTYTLVESLIMKLLFKKLSFLVYVLEVTNSEVVDVMKNIFLRHKYLLAYSFDIGHKYSRAIIKSKYMSSELFVQVFAEQSLLSKLVAVGGDSLETKELTQAIIESQHMTREAITENFIEFCAKNFCFLIVKLVERGFVDNMISAINSMCKVENAKAIITLFENNKIDRDLLTKENALIKKLLLLDSNILDWFLKEDVFAENIINIFTRGGSGIIDVYSVFENGISVGSWGLLLGNRALTSERL</sequence>